<feature type="compositionally biased region" description="Basic and acidic residues" evidence="1">
    <location>
        <begin position="680"/>
        <end position="694"/>
    </location>
</feature>
<feature type="compositionally biased region" description="Polar residues" evidence="1">
    <location>
        <begin position="665"/>
        <end position="674"/>
    </location>
</feature>
<feature type="compositionally biased region" description="Basic residues" evidence="1">
    <location>
        <begin position="458"/>
        <end position="475"/>
    </location>
</feature>
<comment type="caution">
    <text evidence="2">The sequence shown here is derived from an EMBL/GenBank/DDBJ whole genome shotgun (WGS) entry which is preliminary data.</text>
</comment>
<feature type="compositionally biased region" description="Polar residues" evidence="1">
    <location>
        <begin position="8"/>
        <end position="21"/>
    </location>
</feature>
<feature type="region of interest" description="Disordered" evidence="1">
    <location>
        <begin position="804"/>
        <end position="842"/>
    </location>
</feature>
<sequence>MLHPPPSSSFLRPQLSPSLGFTSWERTLPLGFFPHSQLAPLAPPFLPSWEQEKKKSQQPSHRSPPGSSPKEHPSRQEHQQEQQQPQQQQERESQRQQQEDEHLSDFQRRPQERENIEQGHGEYQKLQQARRPQQRPHYYPCSSFPSPAPLIPRSSSPSLPYCCSATRQRPQRAHPPQQHAPLQQSIPPRQHQPTAHANKHCHNLPAGPQLCPAQSLFSPSPRASHASQALTPRPLVTCQASTCQEKGGPPPSHNPTLSPLPCNPASTPFLRRSSGLPRLLAELRREITHCLFNQLTELSTALPDMEHVSRTKLRGVLALLKTTGCFICSKEHENALTTMALRPSLDTYAKFRRHYELGVFAYAAYASITLHTEDVALLLHASPAGAEQSWYTDGLHRSMWSVAMKNFEAALHPALPFWKSLANCSFAPTSSTLSSSSASSLPPTSPSIPPSSQGRNLRASRRSKGSQQPWHRHPPQHREPLPPQIDPSPSPCSEPRVCLSSGFPRGEASQGEGVVEEEANKEAEHRGWQFPIASFSSSRGIISSSPPHINPFPSLRQFEGSSFLPSGGHHSPPPQISASDSMSNCHQQPLGDSHDAEERSIFRGYLSGSHPPSLPSSRALSSPSDTSYRGEILPLLHCTARHGDERLPTTAKLDSGGARDHEPPSQMQRTTYSQAWEAGSIDRERWGEERREEGLEAEWEGATGERGKDGGGTDERNPSIFSLWNPPRNPSPPPASPSSAIEMPGLASYAQHHPHREHFPSSATPFPPSSSFSFFTSPGHTAVPGSLSYVPSFSLWTAPPVGPCGGGYAEEEGPGERQPPQPHLSYSSTRKDEDVEGGGTLVQGFPNAPFSAAAPCVQGTLSISCFSPLRMSYALSTDEVSGVGHHVSVNESGNGGVKARDDAEGFEEPQ</sequence>
<protein>
    <submittedName>
        <fullName evidence="2">Uncharacterized protein</fullName>
    </submittedName>
</protein>
<feature type="compositionally biased region" description="Basic and acidic residues" evidence="1">
    <location>
        <begin position="89"/>
        <end position="123"/>
    </location>
</feature>
<feature type="compositionally biased region" description="Low complexity" evidence="1">
    <location>
        <begin position="606"/>
        <end position="626"/>
    </location>
</feature>
<proteinExistence type="predicted"/>
<feature type="compositionally biased region" description="Pro residues" evidence="1">
    <location>
        <begin position="481"/>
        <end position="492"/>
    </location>
</feature>
<feature type="region of interest" description="Disordered" evidence="1">
    <location>
        <begin position="34"/>
        <end position="144"/>
    </location>
</feature>
<accession>A0A4D9CUF9</accession>
<feature type="compositionally biased region" description="Polar residues" evidence="1">
    <location>
        <begin position="185"/>
        <end position="195"/>
    </location>
</feature>
<dbReference type="AlphaFoldDB" id="A0A4D9CUF9"/>
<keyword evidence="3" id="KW-1185">Reference proteome</keyword>
<feature type="region of interest" description="Disordered" evidence="1">
    <location>
        <begin position="1"/>
        <end position="21"/>
    </location>
</feature>
<feature type="region of interest" description="Disordered" evidence="1">
    <location>
        <begin position="886"/>
        <end position="910"/>
    </location>
</feature>
<evidence type="ECO:0000313" key="3">
    <source>
        <dbReference type="Proteomes" id="UP000355283"/>
    </source>
</evidence>
<dbReference type="Proteomes" id="UP000355283">
    <property type="component" value="Unassembled WGS sequence"/>
</dbReference>
<reference evidence="2 3" key="1">
    <citation type="submission" date="2019-01" db="EMBL/GenBank/DDBJ databases">
        <title>Nuclear Genome Assembly of the Microalgal Biofuel strain Nannochloropsis salina CCMP1776.</title>
        <authorList>
            <person name="Hovde B."/>
        </authorList>
    </citation>
    <scope>NUCLEOTIDE SEQUENCE [LARGE SCALE GENOMIC DNA]</scope>
    <source>
        <strain evidence="2 3">CCMP1776</strain>
    </source>
</reference>
<evidence type="ECO:0000256" key="1">
    <source>
        <dbReference type="SAM" id="MobiDB-lite"/>
    </source>
</evidence>
<feature type="compositionally biased region" description="Pro residues" evidence="1">
    <location>
        <begin position="727"/>
        <end position="736"/>
    </location>
</feature>
<feature type="region of interest" description="Disordered" evidence="1">
    <location>
        <begin position="161"/>
        <end position="205"/>
    </location>
</feature>
<feature type="compositionally biased region" description="Basic and acidic residues" evidence="1">
    <location>
        <begin position="703"/>
        <end position="717"/>
    </location>
</feature>
<gene>
    <name evidence="2" type="ORF">NSK_008452</name>
</gene>
<feature type="region of interest" description="Disordered" evidence="1">
    <location>
        <begin position="639"/>
        <end position="742"/>
    </location>
</feature>
<feature type="region of interest" description="Disordered" evidence="1">
    <location>
        <begin position="433"/>
        <end position="525"/>
    </location>
</feature>
<feature type="region of interest" description="Disordered" evidence="1">
    <location>
        <begin position="544"/>
        <end position="626"/>
    </location>
</feature>
<feature type="compositionally biased region" description="Low complexity" evidence="1">
    <location>
        <begin position="433"/>
        <end position="442"/>
    </location>
</feature>
<evidence type="ECO:0000313" key="2">
    <source>
        <dbReference type="EMBL" id="TFJ80309.1"/>
    </source>
</evidence>
<feature type="compositionally biased region" description="Basic and acidic residues" evidence="1">
    <location>
        <begin position="69"/>
        <end position="80"/>
    </location>
</feature>
<organism evidence="2 3">
    <name type="scientific">Nannochloropsis salina CCMP1776</name>
    <dbReference type="NCBI Taxonomy" id="1027361"/>
    <lineage>
        <taxon>Eukaryota</taxon>
        <taxon>Sar</taxon>
        <taxon>Stramenopiles</taxon>
        <taxon>Ochrophyta</taxon>
        <taxon>Eustigmatophyceae</taxon>
        <taxon>Eustigmatales</taxon>
        <taxon>Monodopsidaceae</taxon>
        <taxon>Microchloropsis</taxon>
        <taxon>Microchloropsis salina</taxon>
    </lineage>
</organism>
<feature type="compositionally biased region" description="Low complexity" evidence="1">
    <location>
        <begin position="174"/>
        <end position="184"/>
    </location>
</feature>
<dbReference type="EMBL" id="SDOX01000175">
    <property type="protein sequence ID" value="TFJ80309.1"/>
    <property type="molecule type" value="Genomic_DNA"/>
</dbReference>
<feature type="compositionally biased region" description="Polar residues" evidence="1">
    <location>
        <begin position="576"/>
        <end position="587"/>
    </location>
</feature>
<name>A0A4D9CUF9_9STRA</name>
<feature type="compositionally biased region" description="Basic and acidic residues" evidence="1">
    <location>
        <begin position="592"/>
        <end position="601"/>
    </location>
</feature>